<dbReference type="GO" id="GO:0008879">
    <property type="term" value="F:glucose-1-phosphate thymidylyltransferase activity"/>
    <property type="evidence" value="ECO:0007669"/>
    <property type="project" value="UniProtKB-EC"/>
</dbReference>
<comment type="catalytic activity">
    <reaction evidence="8 9">
        <text>dTTP + alpha-D-glucose 1-phosphate + H(+) = dTDP-alpha-D-glucose + diphosphate</text>
        <dbReference type="Rhea" id="RHEA:15225"/>
        <dbReference type="ChEBI" id="CHEBI:15378"/>
        <dbReference type="ChEBI" id="CHEBI:33019"/>
        <dbReference type="ChEBI" id="CHEBI:37568"/>
        <dbReference type="ChEBI" id="CHEBI:57477"/>
        <dbReference type="ChEBI" id="CHEBI:58601"/>
        <dbReference type="EC" id="2.7.7.24"/>
    </reaction>
</comment>
<evidence type="ECO:0000313" key="11">
    <source>
        <dbReference type="EMBL" id="STC99223.1"/>
    </source>
</evidence>
<evidence type="ECO:0000259" key="10">
    <source>
        <dbReference type="Pfam" id="PF00483"/>
    </source>
</evidence>
<comment type="cofactor">
    <cofactor evidence="1">
        <name>Mg(2+)</name>
        <dbReference type="ChEBI" id="CHEBI:18420"/>
    </cofactor>
</comment>
<evidence type="ECO:0000256" key="8">
    <source>
        <dbReference type="ARBA" id="ARBA00049336"/>
    </source>
</evidence>
<keyword evidence="7 9" id="KW-0460">Magnesium</keyword>
<evidence type="ECO:0000256" key="2">
    <source>
        <dbReference type="ARBA" id="ARBA00010480"/>
    </source>
</evidence>
<keyword evidence="4 9" id="KW-0808">Transferase</keyword>
<feature type="domain" description="Nucleotidyl transferase" evidence="10">
    <location>
        <begin position="10"/>
        <end position="244"/>
    </location>
</feature>
<gene>
    <name evidence="11" type="primary">rmlA</name>
    <name evidence="11" type="ORF">NCTC10588_01249</name>
</gene>
<sequence>MNLQTQNQMKGIILAGGSGTRLYPLTIAVSKQLMPVYDKPMIYYPLSTLLLAGIKDILIITTPHDQAGFVKLLGDGSQIGCNIEYVVQPSPDGLAQAFILGEQFIGNDAAALVLGDNIFYGNGMGRMLKHKTNPNGGVVFAYHVADPERYGVVEFDDNFKALSIEEKPSKPKSNYAVPGLYFYDNNVVEIAKNIKPSPRGELEITDVNNVYLEQGKLEVGVLDRGTAWLDTGTFDSLQEASEFVSVIEKRQGFKIGCIEEIAFLNRFINEEKLLETAQKYGKSGYGAYLKNLIKDR</sequence>
<comment type="similarity">
    <text evidence="2 9">Belongs to the glucose-1-phosphate thymidylyltransferase family.</text>
</comment>
<dbReference type="PANTHER" id="PTHR43532">
    <property type="entry name" value="GLUCOSE-1-PHOSPHATE THYMIDYLYLTRANSFERASE"/>
    <property type="match status" value="1"/>
</dbReference>
<comment type="function">
    <text evidence="9">Catalyzes the formation of dTDP-glucose, from dTTP and glucose 1-phosphate, as well as its pyrophosphorolysis.</text>
</comment>
<dbReference type="InterPro" id="IPR005835">
    <property type="entry name" value="NTP_transferase_dom"/>
</dbReference>
<dbReference type="InterPro" id="IPR029044">
    <property type="entry name" value="Nucleotide-diphossugar_trans"/>
</dbReference>
<evidence type="ECO:0000256" key="7">
    <source>
        <dbReference type="ARBA" id="ARBA00022842"/>
    </source>
</evidence>
<dbReference type="NCBIfam" id="TIGR01207">
    <property type="entry name" value="rmlA"/>
    <property type="match status" value="1"/>
</dbReference>
<evidence type="ECO:0000256" key="3">
    <source>
        <dbReference type="ARBA" id="ARBA00012461"/>
    </source>
</evidence>
<evidence type="ECO:0000256" key="1">
    <source>
        <dbReference type="ARBA" id="ARBA00001946"/>
    </source>
</evidence>
<name>A0A7Z7LUP6_9FLAO</name>
<evidence type="ECO:0000256" key="4">
    <source>
        <dbReference type="ARBA" id="ARBA00022679"/>
    </source>
</evidence>
<accession>A0A7Z7LUP6</accession>
<dbReference type="Pfam" id="PF00483">
    <property type="entry name" value="NTP_transferase"/>
    <property type="match status" value="1"/>
</dbReference>
<keyword evidence="6 9" id="KW-0479">Metal-binding</keyword>
<evidence type="ECO:0000256" key="9">
    <source>
        <dbReference type="RuleBase" id="RU003706"/>
    </source>
</evidence>
<dbReference type="InterPro" id="IPR005907">
    <property type="entry name" value="G1P_thy_trans_s"/>
</dbReference>
<dbReference type="SUPFAM" id="SSF53448">
    <property type="entry name" value="Nucleotide-diphospho-sugar transferases"/>
    <property type="match status" value="1"/>
</dbReference>
<evidence type="ECO:0000256" key="5">
    <source>
        <dbReference type="ARBA" id="ARBA00022695"/>
    </source>
</evidence>
<reference evidence="11 12" key="1">
    <citation type="submission" date="2018-06" db="EMBL/GenBank/DDBJ databases">
        <authorList>
            <consortium name="Pathogen Informatics"/>
            <person name="Doyle S."/>
        </authorList>
    </citation>
    <scope>NUCLEOTIDE SEQUENCE [LARGE SCALE GENOMIC DNA]</scope>
    <source>
        <strain evidence="11 12">NCTC10588</strain>
    </source>
</reference>
<dbReference type="EC" id="2.7.7.24" evidence="3 9"/>
<comment type="caution">
    <text evidence="11">The sequence shown here is derived from an EMBL/GenBank/DDBJ whole genome shotgun (WGS) entry which is preliminary data.</text>
</comment>
<evidence type="ECO:0000256" key="6">
    <source>
        <dbReference type="ARBA" id="ARBA00022723"/>
    </source>
</evidence>
<organism evidence="11 12">
    <name type="scientific">Elizabethkingia anophelis</name>
    <dbReference type="NCBI Taxonomy" id="1117645"/>
    <lineage>
        <taxon>Bacteria</taxon>
        <taxon>Pseudomonadati</taxon>
        <taxon>Bacteroidota</taxon>
        <taxon>Flavobacteriia</taxon>
        <taxon>Flavobacteriales</taxon>
        <taxon>Weeksellaceae</taxon>
        <taxon>Elizabethkingia</taxon>
    </lineage>
</organism>
<evidence type="ECO:0000313" key="12">
    <source>
        <dbReference type="Proteomes" id="UP000254876"/>
    </source>
</evidence>
<protein>
    <recommendedName>
        <fullName evidence="3 9">Glucose-1-phosphate thymidylyltransferase</fullName>
        <ecNumber evidence="3 9">2.7.7.24</ecNumber>
    </recommendedName>
</protein>
<dbReference type="AlphaFoldDB" id="A0A7Z7LUP6"/>
<dbReference type="EMBL" id="UFYD01000001">
    <property type="protein sequence ID" value="STC99223.1"/>
    <property type="molecule type" value="Genomic_DNA"/>
</dbReference>
<dbReference type="PANTHER" id="PTHR43532:SF1">
    <property type="entry name" value="GLUCOSE-1-PHOSPHATE THYMIDYLYLTRANSFERASE 1"/>
    <property type="match status" value="1"/>
</dbReference>
<dbReference type="FunFam" id="3.90.550.10:FF:000023">
    <property type="entry name" value="Glucose-1-phosphate thymidylyltransferase"/>
    <property type="match status" value="1"/>
</dbReference>
<dbReference type="Gene3D" id="3.90.550.10">
    <property type="entry name" value="Spore Coat Polysaccharide Biosynthesis Protein SpsA, Chain A"/>
    <property type="match status" value="1"/>
</dbReference>
<dbReference type="GO" id="GO:0046872">
    <property type="term" value="F:metal ion binding"/>
    <property type="evidence" value="ECO:0007669"/>
    <property type="project" value="UniProtKB-KW"/>
</dbReference>
<proteinExistence type="inferred from homology"/>
<dbReference type="Proteomes" id="UP000254876">
    <property type="component" value="Unassembled WGS sequence"/>
</dbReference>
<dbReference type="CDD" id="cd02538">
    <property type="entry name" value="G1P_TT_short"/>
    <property type="match status" value="1"/>
</dbReference>
<keyword evidence="5 9" id="KW-0548">Nucleotidyltransferase</keyword>